<sequence>MEGWTRAGLFTRGFGPAPRAGGPNVVLVHGLGLSGRYFVPLARRLAARGASVLVPDLPGNVRSRSAARRAPEVVELAGALRRWHRELALGPSLLVGNSVGCQVVAALAAREPALVERLVLLGPALEPGAAGLRQCGRLVADAPREPPGLLAVAASDYLVTGPFRFAASFRHALRDAAESFEVHLARVVAPTLVVRGSGDTIASRDWTRRVAGIVGDGRTAEVNGAAHAAHYSRPGAMAALIEQFTAGECA</sequence>
<dbReference type="InterPro" id="IPR000073">
    <property type="entry name" value="AB_hydrolase_1"/>
</dbReference>
<dbReference type="PANTHER" id="PTHR43194">
    <property type="entry name" value="HYDROLASE ALPHA/BETA FOLD FAMILY"/>
    <property type="match status" value="1"/>
</dbReference>
<dbReference type="EMBL" id="PVLV01000061">
    <property type="protein sequence ID" value="PRH80388.1"/>
    <property type="molecule type" value="Genomic_DNA"/>
</dbReference>
<evidence type="ECO:0000313" key="3">
    <source>
        <dbReference type="Proteomes" id="UP000239322"/>
    </source>
</evidence>
<dbReference type="OrthoDB" id="9769541at2"/>
<dbReference type="Proteomes" id="UP000239322">
    <property type="component" value="Unassembled WGS sequence"/>
</dbReference>
<dbReference type="AlphaFoldDB" id="A0A2S9Q162"/>
<protein>
    <submittedName>
        <fullName evidence="2">Alpha/beta hydrolase</fullName>
    </submittedName>
</protein>
<organism evidence="2 3">
    <name type="scientific">Streptomyces solincola</name>
    <dbReference type="NCBI Taxonomy" id="2100817"/>
    <lineage>
        <taxon>Bacteria</taxon>
        <taxon>Bacillati</taxon>
        <taxon>Actinomycetota</taxon>
        <taxon>Actinomycetes</taxon>
        <taxon>Kitasatosporales</taxon>
        <taxon>Streptomycetaceae</taxon>
        <taxon>Streptomyces</taxon>
    </lineage>
</organism>
<dbReference type="InterPro" id="IPR029058">
    <property type="entry name" value="AB_hydrolase_fold"/>
</dbReference>
<evidence type="ECO:0000313" key="2">
    <source>
        <dbReference type="EMBL" id="PRH80388.1"/>
    </source>
</evidence>
<reference evidence="2 3" key="1">
    <citation type="submission" date="2018-03" db="EMBL/GenBank/DDBJ databases">
        <title>Novel Streptomyces sp. from soil.</title>
        <authorList>
            <person name="Tan G.Y.A."/>
            <person name="Lee Z.Y."/>
        </authorList>
    </citation>
    <scope>NUCLEOTIDE SEQUENCE [LARGE SCALE GENOMIC DNA]</scope>
    <source>
        <strain evidence="2 3">ST5x</strain>
    </source>
</reference>
<accession>A0A2S9Q162</accession>
<dbReference type="Pfam" id="PF12697">
    <property type="entry name" value="Abhydrolase_6"/>
    <property type="match status" value="1"/>
</dbReference>
<dbReference type="Gene3D" id="3.40.50.1820">
    <property type="entry name" value="alpha/beta hydrolase"/>
    <property type="match status" value="1"/>
</dbReference>
<dbReference type="GO" id="GO:0016787">
    <property type="term" value="F:hydrolase activity"/>
    <property type="evidence" value="ECO:0007669"/>
    <property type="project" value="UniProtKB-KW"/>
</dbReference>
<proteinExistence type="predicted"/>
<keyword evidence="2" id="KW-0378">Hydrolase</keyword>
<dbReference type="PANTHER" id="PTHR43194:SF5">
    <property type="entry name" value="PIMELOYL-[ACYL-CARRIER PROTEIN] METHYL ESTER ESTERASE"/>
    <property type="match status" value="1"/>
</dbReference>
<feature type="domain" description="AB hydrolase-1" evidence="1">
    <location>
        <begin position="25"/>
        <end position="239"/>
    </location>
</feature>
<evidence type="ECO:0000259" key="1">
    <source>
        <dbReference type="Pfam" id="PF12697"/>
    </source>
</evidence>
<name>A0A2S9Q162_9ACTN</name>
<keyword evidence="3" id="KW-1185">Reference proteome</keyword>
<gene>
    <name evidence="2" type="ORF">C6N75_04505</name>
</gene>
<comment type="caution">
    <text evidence="2">The sequence shown here is derived from an EMBL/GenBank/DDBJ whole genome shotgun (WGS) entry which is preliminary data.</text>
</comment>
<dbReference type="SUPFAM" id="SSF53474">
    <property type="entry name" value="alpha/beta-Hydrolases"/>
    <property type="match status" value="1"/>
</dbReference>
<dbReference type="InterPro" id="IPR050228">
    <property type="entry name" value="Carboxylesterase_BioH"/>
</dbReference>